<sequence>MKNKSFLAFDLGATSGRTILGTIEQGRLQMKELTRFSNQTLQIGNHSHWNIYSLFEHLKTGLAAAKREGVPITSIGIDTWGVDFALIAEDGSILGIPYAYRDPHTIGMPEKYFQLISHEKVYGLTGIQIMNFNSLYQLFALSQAKNSLLKSAKEILFIPDALAYMLTGNKVVEYTIASTSQILNPKTKEIEPELLVKAGVSPSILGDIVMPGHLIGRLRDDLATESELGKVKVLAVAGHDTASAVAAVPALNENFAYLSSGTWSLMGIEVKDPIINATTLALNFTNEGGVEGTTRFLKNITGMWLLEQCLKDWKKEGITYAYEKLVQMTTSVPAFQSIIDPDYESFANPSCMPTAIAEYCWQTNQIVPSTHAEFVRCIFESLSLKYNYVLEKLKDLAPFPIEKLHVIGGGSKNPLLNQWTANATGITVLAGPSEATAIGNIMIQAKAAGCVNSLQEMRQIICNSIQLDEFIPENQTIWNEAYQKFLTITKLNQETSVQHI</sequence>
<dbReference type="Gene3D" id="3.30.420.40">
    <property type="match status" value="2"/>
</dbReference>
<keyword evidence="4" id="KW-0418">Kinase</keyword>
<dbReference type="Pfam" id="PF00370">
    <property type="entry name" value="FGGY_N"/>
    <property type="match status" value="1"/>
</dbReference>
<evidence type="ECO:0000256" key="7">
    <source>
        <dbReference type="ARBA" id="ARBA00023308"/>
    </source>
</evidence>
<keyword evidence="5" id="KW-0067">ATP-binding</keyword>
<evidence type="ECO:0000259" key="8">
    <source>
        <dbReference type="Pfam" id="PF00370"/>
    </source>
</evidence>
<dbReference type="Proteomes" id="UP000175968">
    <property type="component" value="Chromosome"/>
</dbReference>
<dbReference type="GO" id="GO:0005524">
    <property type="term" value="F:ATP binding"/>
    <property type="evidence" value="ECO:0007669"/>
    <property type="project" value="UniProtKB-KW"/>
</dbReference>
<dbReference type="GO" id="GO:0004370">
    <property type="term" value="F:glycerol kinase activity"/>
    <property type="evidence" value="ECO:0007669"/>
    <property type="project" value="TreeGrafter"/>
</dbReference>
<dbReference type="InterPro" id="IPR018485">
    <property type="entry name" value="FGGY_C"/>
</dbReference>
<dbReference type="SUPFAM" id="SSF53067">
    <property type="entry name" value="Actin-like ATPase domain"/>
    <property type="match status" value="2"/>
</dbReference>
<organism evidence="10 11">
    <name type="scientific">Flavobacterium gilvum</name>
    <dbReference type="NCBI Taxonomy" id="1492737"/>
    <lineage>
        <taxon>Bacteria</taxon>
        <taxon>Pseudomonadati</taxon>
        <taxon>Bacteroidota</taxon>
        <taxon>Flavobacteriia</taxon>
        <taxon>Flavobacteriales</taxon>
        <taxon>Flavobacteriaceae</taxon>
        <taxon>Flavobacterium</taxon>
    </lineage>
</organism>
<proteinExistence type="inferred from homology"/>
<dbReference type="GO" id="GO:0006071">
    <property type="term" value="P:glycerol metabolic process"/>
    <property type="evidence" value="ECO:0007669"/>
    <property type="project" value="TreeGrafter"/>
</dbReference>
<evidence type="ECO:0000256" key="6">
    <source>
        <dbReference type="ARBA" id="ARBA00023157"/>
    </source>
</evidence>
<evidence type="ECO:0000313" key="11">
    <source>
        <dbReference type="Proteomes" id="UP000175968"/>
    </source>
</evidence>
<dbReference type="EMBL" id="CP017479">
    <property type="protein sequence ID" value="AOW10164.1"/>
    <property type="molecule type" value="Genomic_DNA"/>
</dbReference>
<comment type="similarity">
    <text evidence="1">Belongs to the FGGY kinase family.</text>
</comment>
<evidence type="ECO:0000256" key="1">
    <source>
        <dbReference type="ARBA" id="ARBA00009156"/>
    </source>
</evidence>
<dbReference type="Pfam" id="PF02782">
    <property type="entry name" value="FGGY_C"/>
    <property type="match status" value="1"/>
</dbReference>
<evidence type="ECO:0000256" key="3">
    <source>
        <dbReference type="ARBA" id="ARBA00022741"/>
    </source>
</evidence>
<name>A0AAC9I3H1_9FLAO</name>
<evidence type="ECO:0000256" key="2">
    <source>
        <dbReference type="ARBA" id="ARBA00022679"/>
    </source>
</evidence>
<evidence type="ECO:0000256" key="5">
    <source>
        <dbReference type="ARBA" id="ARBA00022840"/>
    </source>
</evidence>
<protein>
    <submittedName>
        <fullName evidence="10">Rhamnulokinase</fullName>
    </submittedName>
</protein>
<dbReference type="PANTHER" id="PTHR10196:SF93">
    <property type="entry name" value="L-RHAMNULOKINASE"/>
    <property type="match status" value="1"/>
</dbReference>
<dbReference type="GO" id="GO:0005829">
    <property type="term" value="C:cytosol"/>
    <property type="evidence" value="ECO:0007669"/>
    <property type="project" value="TreeGrafter"/>
</dbReference>
<feature type="domain" description="Carbohydrate kinase FGGY N-terminal" evidence="8">
    <location>
        <begin position="7"/>
        <end position="245"/>
    </location>
</feature>
<dbReference type="CDD" id="cd07771">
    <property type="entry name" value="ASKHA_NBD_FGGY_RhaB-like"/>
    <property type="match status" value="1"/>
</dbReference>
<keyword evidence="7" id="KW-0684">Rhamnose metabolism</keyword>
<dbReference type="KEGG" id="fgl:EM308_11980"/>
<dbReference type="AlphaFoldDB" id="A0AAC9I3H1"/>
<dbReference type="InterPro" id="IPR018484">
    <property type="entry name" value="FGGY_N"/>
</dbReference>
<feature type="domain" description="Carbohydrate kinase FGGY C-terminal" evidence="9">
    <location>
        <begin position="256"/>
        <end position="448"/>
    </location>
</feature>
<keyword evidence="3" id="KW-0547">Nucleotide-binding</keyword>
<dbReference type="GO" id="GO:0019301">
    <property type="term" value="P:rhamnose catabolic process"/>
    <property type="evidence" value="ECO:0007669"/>
    <property type="project" value="InterPro"/>
</dbReference>
<keyword evidence="11" id="KW-1185">Reference proteome</keyword>
<dbReference type="InterPro" id="IPR013449">
    <property type="entry name" value="Rhamnulokinase"/>
</dbReference>
<evidence type="ECO:0000256" key="4">
    <source>
        <dbReference type="ARBA" id="ARBA00022777"/>
    </source>
</evidence>
<keyword evidence="2" id="KW-0808">Transferase</keyword>
<gene>
    <name evidence="10" type="ORF">EM308_11980</name>
</gene>
<dbReference type="InterPro" id="IPR043129">
    <property type="entry name" value="ATPase_NBD"/>
</dbReference>
<accession>A0AAC9I3H1</accession>
<reference evidence="10 11" key="1">
    <citation type="submission" date="2016-10" db="EMBL/GenBank/DDBJ databases">
        <title>Flavobacterium gilvum sp. nov., isolated from stream water.</title>
        <authorList>
            <person name="Shin S.-K."/>
            <person name="Cho Y.-J."/>
            <person name="Yi H."/>
        </authorList>
    </citation>
    <scope>NUCLEOTIDE SEQUENCE [LARGE SCALE GENOMIC DNA]</scope>
    <source>
        <strain evidence="10 11">EM1308</strain>
    </source>
</reference>
<dbReference type="GO" id="GO:0008993">
    <property type="term" value="F:rhamnulokinase activity"/>
    <property type="evidence" value="ECO:0007669"/>
    <property type="project" value="InterPro"/>
</dbReference>
<evidence type="ECO:0000259" key="9">
    <source>
        <dbReference type="Pfam" id="PF02782"/>
    </source>
</evidence>
<dbReference type="PANTHER" id="PTHR10196">
    <property type="entry name" value="SUGAR KINASE"/>
    <property type="match status" value="1"/>
</dbReference>
<dbReference type="RefSeq" id="WP_035637024.1">
    <property type="nucleotide sequence ID" value="NZ_CP017479.1"/>
</dbReference>
<keyword evidence="6" id="KW-1015">Disulfide bond</keyword>
<evidence type="ECO:0000313" key="10">
    <source>
        <dbReference type="EMBL" id="AOW10164.1"/>
    </source>
</evidence>